<organism evidence="1 2">
    <name type="scientific">Nesidiocoris tenuis</name>
    <dbReference type="NCBI Taxonomy" id="355587"/>
    <lineage>
        <taxon>Eukaryota</taxon>
        <taxon>Metazoa</taxon>
        <taxon>Ecdysozoa</taxon>
        <taxon>Arthropoda</taxon>
        <taxon>Hexapoda</taxon>
        <taxon>Insecta</taxon>
        <taxon>Pterygota</taxon>
        <taxon>Neoptera</taxon>
        <taxon>Paraneoptera</taxon>
        <taxon>Hemiptera</taxon>
        <taxon>Heteroptera</taxon>
        <taxon>Panheteroptera</taxon>
        <taxon>Cimicomorpha</taxon>
        <taxon>Miridae</taxon>
        <taxon>Dicyphina</taxon>
        <taxon>Nesidiocoris</taxon>
    </lineage>
</organism>
<reference evidence="1 2" key="1">
    <citation type="submission" date="2020-02" db="EMBL/GenBank/DDBJ databases">
        <authorList>
            <person name="Ferguson B K."/>
        </authorList>
    </citation>
    <scope>NUCLEOTIDE SEQUENCE [LARGE SCALE GENOMIC DNA]</scope>
</reference>
<keyword evidence="2" id="KW-1185">Reference proteome</keyword>
<protein>
    <submittedName>
        <fullName evidence="1">Uncharacterized protein</fullName>
    </submittedName>
</protein>
<gene>
    <name evidence="1" type="ORF">NTEN_LOCUS20828</name>
</gene>
<evidence type="ECO:0000313" key="2">
    <source>
        <dbReference type="Proteomes" id="UP000479000"/>
    </source>
</evidence>
<accession>A0A6H5HJ67</accession>
<dbReference type="EMBL" id="CADCXU010030532">
    <property type="protein sequence ID" value="CAB0016677.1"/>
    <property type="molecule type" value="Genomic_DNA"/>
</dbReference>
<evidence type="ECO:0000313" key="1">
    <source>
        <dbReference type="EMBL" id="CAB0016677.1"/>
    </source>
</evidence>
<name>A0A6H5HJ67_9HEMI</name>
<dbReference type="Proteomes" id="UP000479000">
    <property type="component" value="Unassembled WGS sequence"/>
</dbReference>
<sequence length="108" mass="11929">CKADVAGSCHVVPPQNWDLLQMEDLLSVIRKQKYSTGSVSGISEISSRIAVGCVSVHTKMADHSTVHRDQFVSLPPGTVDRECSSRTCRPTIFGYYCNRKFSISGFFV</sequence>
<proteinExistence type="predicted"/>
<dbReference type="AlphaFoldDB" id="A0A6H5HJ67"/>
<feature type="non-terminal residue" evidence="1">
    <location>
        <position position="1"/>
    </location>
</feature>